<protein>
    <submittedName>
        <fullName evidence="2">Uncharacterized protein</fullName>
    </submittedName>
</protein>
<gene>
    <name evidence="2" type="ORF">E2C01_004937</name>
</gene>
<name>A0A5B7CSN7_PORTR</name>
<reference evidence="2 3" key="1">
    <citation type="submission" date="2019-05" db="EMBL/GenBank/DDBJ databases">
        <title>Another draft genome of Portunus trituberculatus and its Hox gene families provides insights of decapod evolution.</title>
        <authorList>
            <person name="Jeong J.-H."/>
            <person name="Song I."/>
            <person name="Kim S."/>
            <person name="Choi T."/>
            <person name="Kim D."/>
            <person name="Ryu S."/>
            <person name="Kim W."/>
        </authorList>
    </citation>
    <scope>NUCLEOTIDE SEQUENCE [LARGE SCALE GENOMIC DNA]</scope>
    <source>
        <tissue evidence="2">Muscle</tissue>
    </source>
</reference>
<dbReference type="EMBL" id="VSRR010000206">
    <property type="protein sequence ID" value="MPC12255.1"/>
    <property type="molecule type" value="Genomic_DNA"/>
</dbReference>
<evidence type="ECO:0000313" key="3">
    <source>
        <dbReference type="Proteomes" id="UP000324222"/>
    </source>
</evidence>
<evidence type="ECO:0000256" key="1">
    <source>
        <dbReference type="SAM" id="SignalP"/>
    </source>
</evidence>
<accession>A0A5B7CSN7</accession>
<keyword evidence="3" id="KW-1185">Reference proteome</keyword>
<evidence type="ECO:0000313" key="2">
    <source>
        <dbReference type="EMBL" id="MPC12255.1"/>
    </source>
</evidence>
<dbReference type="AlphaFoldDB" id="A0A5B7CSN7"/>
<comment type="caution">
    <text evidence="2">The sequence shown here is derived from an EMBL/GenBank/DDBJ whole genome shotgun (WGS) entry which is preliminary data.</text>
</comment>
<feature type="signal peptide" evidence="1">
    <location>
        <begin position="1"/>
        <end position="19"/>
    </location>
</feature>
<feature type="chain" id="PRO_5022700182" evidence="1">
    <location>
        <begin position="20"/>
        <end position="66"/>
    </location>
</feature>
<keyword evidence="1" id="KW-0732">Signal</keyword>
<dbReference type="Proteomes" id="UP000324222">
    <property type="component" value="Unassembled WGS sequence"/>
</dbReference>
<organism evidence="2 3">
    <name type="scientific">Portunus trituberculatus</name>
    <name type="common">Swimming crab</name>
    <name type="synonym">Neptunus trituberculatus</name>
    <dbReference type="NCBI Taxonomy" id="210409"/>
    <lineage>
        <taxon>Eukaryota</taxon>
        <taxon>Metazoa</taxon>
        <taxon>Ecdysozoa</taxon>
        <taxon>Arthropoda</taxon>
        <taxon>Crustacea</taxon>
        <taxon>Multicrustacea</taxon>
        <taxon>Malacostraca</taxon>
        <taxon>Eumalacostraca</taxon>
        <taxon>Eucarida</taxon>
        <taxon>Decapoda</taxon>
        <taxon>Pleocyemata</taxon>
        <taxon>Brachyura</taxon>
        <taxon>Eubrachyura</taxon>
        <taxon>Portunoidea</taxon>
        <taxon>Portunidae</taxon>
        <taxon>Portuninae</taxon>
        <taxon>Portunus</taxon>
    </lineage>
</organism>
<proteinExistence type="predicted"/>
<sequence>MSSHPLLLILFITIASSSSSICSVFISDSHMSLLPSSPPFPGSRGLLTFIGHTTVKVNQSGKKCVK</sequence>